<dbReference type="Gene3D" id="3.30.40.10">
    <property type="entry name" value="Zinc/RING finger domain, C3HC4 (zinc finger)"/>
    <property type="match status" value="1"/>
</dbReference>
<reference evidence="3" key="1">
    <citation type="journal article" date="2022" name="Proc. Natl. Acad. Sci. U.S.A.">
        <title>Life cycle and functional genomics of the unicellular red alga Galdieria for elucidating algal and plant evolution and industrial use.</title>
        <authorList>
            <person name="Hirooka S."/>
            <person name="Itabashi T."/>
            <person name="Ichinose T.M."/>
            <person name="Onuma R."/>
            <person name="Fujiwara T."/>
            <person name="Yamashita S."/>
            <person name="Jong L.W."/>
            <person name="Tomita R."/>
            <person name="Iwane A.H."/>
            <person name="Miyagishima S.Y."/>
        </authorList>
    </citation>
    <scope>NUCLEOTIDE SEQUENCE</scope>
    <source>
        <strain evidence="3">NBRC 102759</strain>
    </source>
</reference>
<evidence type="ECO:0000256" key="1">
    <source>
        <dbReference type="SAM" id="MobiDB-lite"/>
    </source>
</evidence>
<evidence type="ECO:0000313" key="4">
    <source>
        <dbReference type="Proteomes" id="UP001061958"/>
    </source>
</evidence>
<dbReference type="OrthoDB" id="361102at2759"/>
<feature type="region of interest" description="Disordered" evidence="1">
    <location>
        <begin position="365"/>
        <end position="385"/>
    </location>
</feature>
<dbReference type="GO" id="GO:0006367">
    <property type="term" value="P:transcription initiation at RNA polymerase II promoter"/>
    <property type="evidence" value="ECO:0007669"/>
    <property type="project" value="InterPro"/>
</dbReference>
<dbReference type="InterPro" id="IPR013083">
    <property type="entry name" value="Znf_RING/FYVE/PHD"/>
</dbReference>
<name>A0A9C7Q3G6_9RHOD</name>
<dbReference type="InterPro" id="IPR039997">
    <property type="entry name" value="TFE"/>
</dbReference>
<dbReference type="Proteomes" id="UP001061958">
    <property type="component" value="Unassembled WGS sequence"/>
</dbReference>
<comment type="caution">
    <text evidence="3">The sequence shown here is derived from an EMBL/GenBank/DDBJ whole genome shotgun (WGS) entry which is preliminary data.</text>
</comment>
<dbReference type="AlphaFoldDB" id="A0A9C7Q3G6"/>
<dbReference type="PANTHER" id="PTHR13097">
    <property type="entry name" value="TRANSCRIPTION INITIATION FACTOR IIE, ALPHA SUBUNIT"/>
    <property type="match status" value="1"/>
</dbReference>
<reference evidence="3" key="2">
    <citation type="submission" date="2022-01" db="EMBL/GenBank/DDBJ databases">
        <authorList>
            <person name="Hirooka S."/>
            <person name="Miyagishima S.Y."/>
        </authorList>
    </citation>
    <scope>NUCLEOTIDE SEQUENCE</scope>
    <source>
        <strain evidence="3">NBRC 102759</strain>
    </source>
</reference>
<keyword evidence="4" id="KW-1185">Reference proteome</keyword>
<dbReference type="InterPro" id="IPR024550">
    <property type="entry name" value="TFIIEa/SarR/Rpc3_HTH_dom"/>
</dbReference>
<gene>
    <name evidence="3" type="ORF">GpartN1_g7599.t1</name>
</gene>
<protein>
    <recommendedName>
        <fullName evidence="2">Transcription initiation factor IIE subunit alpha N-terminal domain-containing protein</fullName>
    </recommendedName>
</protein>
<dbReference type="PANTHER" id="PTHR13097:SF7">
    <property type="entry name" value="GENERAL TRANSCRIPTION FACTOR IIE SUBUNIT 1"/>
    <property type="match status" value="1"/>
</dbReference>
<dbReference type="InterPro" id="IPR002853">
    <property type="entry name" value="TFIIE_asu"/>
</dbReference>
<dbReference type="EMBL" id="BQMJ01000075">
    <property type="protein sequence ID" value="GJQ15808.1"/>
    <property type="molecule type" value="Genomic_DNA"/>
</dbReference>
<proteinExistence type="predicted"/>
<dbReference type="SMART" id="SM00531">
    <property type="entry name" value="TFIIE"/>
    <property type="match status" value="1"/>
</dbReference>
<evidence type="ECO:0000313" key="3">
    <source>
        <dbReference type="EMBL" id="GJQ15808.1"/>
    </source>
</evidence>
<evidence type="ECO:0000259" key="2">
    <source>
        <dbReference type="SMART" id="SM00531"/>
    </source>
</evidence>
<organism evidence="3 4">
    <name type="scientific">Galdieria partita</name>
    <dbReference type="NCBI Taxonomy" id="83374"/>
    <lineage>
        <taxon>Eukaryota</taxon>
        <taxon>Rhodophyta</taxon>
        <taxon>Bangiophyceae</taxon>
        <taxon>Galdieriales</taxon>
        <taxon>Galdieriaceae</taxon>
        <taxon>Galdieria</taxon>
    </lineage>
</organism>
<dbReference type="Pfam" id="PF02002">
    <property type="entry name" value="TFIIE_alpha"/>
    <property type="match status" value="1"/>
</dbReference>
<feature type="compositionally biased region" description="Polar residues" evidence="1">
    <location>
        <begin position="250"/>
        <end position="262"/>
    </location>
</feature>
<sequence>MAQVPKQIEDLVRVVARAFYTDLYIVVLDALVREKYIRQDLLSKKLHVATKELRKLLLQLQEQKLVKCEVRVQRKPTKSNNNNENSTEYQRAVKATFWYIDYFHLIDVIKYRVDGMRQKVTEMMAEGHVYQSFQCQKCKEVYSSLDSARLFVPTEGVLRCDNVIVRNTLCKGLVEEVELEGKVATVKELQTRMENELRPILEMVAQAEQEKVPLHPLEGLDADQLGMIISDNPDEQPSWDTLREEFYSHRNNSHPNYTQSSFVEKKDEDHKEEQVKVEIVATEEGTSHQGGNELFKQGLKHVPSWFEEGKELESRKDTDGRGVVENDWIVELEDSHTRGGESLEQVPLDEYSLAYYRSLIGATNSQTTSKEEGSELLSSQEPEEDTLFEETVENSLLEEEGIHSCNILMENGQVMVQVQGQLIALKDVKETHLKQMTTDEYLAYYETLMQTQVTQS</sequence>
<feature type="region of interest" description="Disordered" evidence="1">
    <location>
        <begin position="250"/>
        <end position="269"/>
    </location>
</feature>
<dbReference type="GO" id="GO:0005673">
    <property type="term" value="C:transcription factor TFIIE complex"/>
    <property type="evidence" value="ECO:0007669"/>
    <property type="project" value="TreeGrafter"/>
</dbReference>
<feature type="domain" description="Transcription initiation factor IIE subunit alpha N-terminal" evidence="2">
    <location>
        <begin position="22"/>
        <end position="188"/>
    </location>
</feature>
<accession>A0A9C7Q3G6</accession>